<dbReference type="Proteomes" id="UP000190648">
    <property type="component" value="Unassembled WGS sequence"/>
</dbReference>
<accession>A0A1V4KI25</accession>
<evidence type="ECO:0000313" key="3">
    <source>
        <dbReference type="Proteomes" id="UP000190648"/>
    </source>
</evidence>
<evidence type="ECO:0000313" key="2">
    <source>
        <dbReference type="EMBL" id="OPJ84089.1"/>
    </source>
</evidence>
<sequence length="69" mass="7228">MKKMLPKGPGPHLRSAAEPPPRGGRPRRGNPRTGGVGARLFAAASLPTLGERTTAEPQSGCDGNSRRIK</sequence>
<name>A0A1V4KI25_PATFA</name>
<proteinExistence type="predicted"/>
<dbReference type="AlphaFoldDB" id="A0A1V4KI25"/>
<keyword evidence="3" id="KW-1185">Reference proteome</keyword>
<comment type="caution">
    <text evidence="2">The sequence shown here is derived from an EMBL/GenBank/DDBJ whole genome shotgun (WGS) entry which is preliminary data.</text>
</comment>
<organism evidence="2 3">
    <name type="scientific">Patagioenas fasciata monilis</name>
    <dbReference type="NCBI Taxonomy" id="372326"/>
    <lineage>
        <taxon>Eukaryota</taxon>
        <taxon>Metazoa</taxon>
        <taxon>Chordata</taxon>
        <taxon>Craniata</taxon>
        <taxon>Vertebrata</taxon>
        <taxon>Euteleostomi</taxon>
        <taxon>Archelosauria</taxon>
        <taxon>Archosauria</taxon>
        <taxon>Dinosauria</taxon>
        <taxon>Saurischia</taxon>
        <taxon>Theropoda</taxon>
        <taxon>Coelurosauria</taxon>
        <taxon>Aves</taxon>
        <taxon>Neognathae</taxon>
        <taxon>Neoaves</taxon>
        <taxon>Columbimorphae</taxon>
        <taxon>Columbiformes</taxon>
        <taxon>Columbidae</taxon>
        <taxon>Patagioenas</taxon>
    </lineage>
</organism>
<feature type="region of interest" description="Disordered" evidence="1">
    <location>
        <begin position="1"/>
        <end position="69"/>
    </location>
</feature>
<reference evidence="2 3" key="1">
    <citation type="submission" date="2016-02" db="EMBL/GenBank/DDBJ databases">
        <title>Band-tailed pigeon sequencing and assembly.</title>
        <authorList>
            <person name="Soares A.E."/>
            <person name="Novak B.J."/>
            <person name="Rice E.S."/>
            <person name="O'Connell B."/>
            <person name="Chang D."/>
            <person name="Weber S."/>
            <person name="Shapiro B."/>
        </authorList>
    </citation>
    <scope>NUCLEOTIDE SEQUENCE [LARGE SCALE GENOMIC DNA]</scope>
    <source>
        <strain evidence="2">BTP2013</strain>
        <tissue evidence="2">Blood</tissue>
    </source>
</reference>
<gene>
    <name evidence="2" type="ORF">AV530_015588</name>
</gene>
<evidence type="ECO:0000256" key="1">
    <source>
        <dbReference type="SAM" id="MobiDB-lite"/>
    </source>
</evidence>
<dbReference type="EMBL" id="LSYS01003057">
    <property type="protein sequence ID" value="OPJ84089.1"/>
    <property type="molecule type" value="Genomic_DNA"/>
</dbReference>
<protein>
    <submittedName>
        <fullName evidence="2">Uncharacterized protein</fullName>
    </submittedName>
</protein>